<proteinExistence type="predicted"/>
<name>A0A445I4T5_GLYSO</name>
<evidence type="ECO:0000256" key="1">
    <source>
        <dbReference type="SAM" id="SignalP"/>
    </source>
</evidence>
<gene>
    <name evidence="2" type="ORF">D0Y65_030408</name>
</gene>
<comment type="caution">
    <text evidence="2">The sequence shown here is derived from an EMBL/GenBank/DDBJ whole genome shotgun (WGS) entry which is preliminary data.</text>
</comment>
<keyword evidence="3" id="KW-1185">Reference proteome</keyword>
<dbReference type="EMBL" id="QZWG01000011">
    <property type="protein sequence ID" value="RZB80694.1"/>
    <property type="molecule type" value="Genomic_DNA"/>
</dbReference>
<evidence type="ECO:0000313" key="2">
    <source>
        <dbReference type="EMBL" id="RZB80694.1"/>
    </source>
</evidence>
<evidence type="ECO:0000313" key="3">
    <source>
        <dbReference type="Proteomes" id="UP000289340"/>
    </source>
</evidence>
<protein>
    <submittedName>
        <fullName evidence="2">Uncharacterized protein</fullName>
    </submittedName>
</protein>
<organism evidence="2 3">
    <name type="scientific">Glycine soja</name>
    <name type="common">Wild soybean</name>
    <dbReference type="NCBI Taxonomy" id="3848"/>
    <lineage>
        <taxon>Eukaryota</taxon>
        <taxon>Viridiplantae</taxon>
        <taxon>Streptophyta</taxon>
        <taxon>Embryophyta</taxon>
        <taxon>Tracheophyta</taxon>
        <taxon>Spermatophyta</taxon>
        <taxon>Magnoliopsida</taxon>
        <taxon>eudicotyledons</taxon>
        <taxon>Gunneridae</taxon>
        <taxon>Pentapetalae</taxon>
        <taxon>rosids</taxon>
        <taxon>fabids</taxon>
        <taxon>Fabales</taxon>
        <taxon>Fabaceae</taxon>
        <taxon>Papilionoideae</taxon>
        <taxon>50 kb inversion clade</taxon>
        <taxon>NPAAA clade</taxon>
        <taxon>indigoferoid/millettioid clade</taxon>
        <taxon>Phaseoleae</taxon>
        <taxon>Glycine</taxon>
        <taxon>Glycine subgen. Soja</taxon>
    </lineage>
</organism>
<accession>A0A445I4T5</accession>
<feature type="signal peptide" evidence="1">
    <location>
        <begin position="1"/>
        <end position="21"/>
    </location>
</feature>
<keyword evidence="1" id="KW-0732">Signal</keyword>
<reference evidence="2 3" key="1">
    <citation type="submission" date="2018-09" db="EMBL/GenBank/DDBJ databases">
        <title>A high-quality reference genome of wild soybean provides a powerful tool to mine soybean genomes.</title>
        <authorList>
            <person name="Xie M."/>
            <person name="Chung C.Y.L."/>
            <person name="Li M.-W."/>
            <person name="Wong F.-L."/>
            <person name="Chan T.-F."/>
            <person name="Lam H.-M."/>
        </authorList>
    </citation>
    <scope>NUCLEOTIDE SEQUENCE [LARGE SCALE GENOMIC DNA]</scope>
    <source>
        <strain evidence="3">cv. W05</strain>
        <tissue evidence="2">Hypocotyl of etiolated seedlings</tissue>
    </source>
</reference>
<sequence length="84" mass="9136">MDSSRHSVVIVAFLLAFSIMASDICIKSEARGPIYKSHCDKDFECRVGCHNIMCGCRAVCIDHVCQCPHPSSTNNNILGVAPPN</sequence>
<feature type="chain" id="PRO_5019441594" evidence="1">
    <location>
        <begin position="22"/>
        <end position="84"/>
    </location>
</feature>
<dbReference type="Proteomes" id="UP000289340">
    <property type="component" value="Chromosome 11"/>
</dbReference>
<dbReference type="AlphaFoldDB" id="A0A445I4T5"/>